<feature type="domain" description="Serpin" evidence="2">
    <location>
        <begin position="76"/>
        <end position="186"/>
    </location>
</feature>
<dbReference type="OrthoDB" id="9518664at2759"/>
<evidence type="ECO:0000313" key="4">
    <source>
        <dbReference type="Proteomes" id="UP000271098"/>
    </source>
</evidence>
<name>A0A183D0V1_9BILA</name>
<evidence type="ECO:0000313" key="5">
    <source>
        <dbReference type="WBParaSite" id="GPUH_0000234701-mRNA-1"/>
    </source>
</evidence>
<dbReference type="PANTHER" id="PTHR11461">
    <property type="entry name" value="SERINE PROTEASE INHIBITOR, SERPIN"/>
    <property type="match status" value="1"/>
</dbReference>
<reference evidence="5" key="1">
    <citation type="submission" date="2016-06" db="UniProtKB">
        <authorList>
            <consortium name="WormBaseParasite"/>
        </authorList>
    </citation>
    <scope>IDENTIFICATION</scope>
</reference>
<dbReference type="Proteomes" id="UP000271098">
    <property type="component" value="Unassembled WGS sequence"/>
</dbReference>
<organism evidence="5">
    <name type="scientific">Gongylonema pulchrum</name>
    <dbReference type="NCBI Taxonomy" id="637853"/>
    <lineage>
        <taxon>Eukaryota</taxon>
        <taxon>Metazoa</taxon>
        <taxon>Ecdysozoa</taxon>
        <taxon>Nematoda</taxon>
        <taxon>Chromadorea</taxon>
        <taxon>Rhabditida</taxon>
        <taxon>Spirurina</taxon>
        <taxon>Spiruromorpha</taxon>
        <taxon>Spiruroidea</taxon>
        <taxon>Gongylonematidae</taxon>
        <taxon>Gongylonema</taxon>
    </lineage>
</organism>
<proteinExistence type="inferred from homology"/>
<protein>
    <submittedName>
        <fullName evidence="5">SERPIN domain-containing protein</fullName>
    </submittedName>
</protein>
<dbReference type="InterPro" id="IPR036186">
    <property type="entry name" value="Serpin_sf"/>
</dbReference>
<reference evidence="3 4" key="2">
    <citation type="submission" date="2018-11" db="EMBL/GenBank/DDBJ databases">
        <authorList>
            <consortium name="Pathogen Informatics"/>
        </authorList>
    </citation>
    <scope>NUCLEOTIDE SEQUENCE [LARGE SCALE GENOMIC DNA]</scope>
</reference>
<comment type="similarity">
    <text evidence="1">Belongs to the serpin family.</text>
</comment>
<dbReference type="SUPFAM" id="SSF56574">
    <property type="entry name" value="Serpins"/>
    <property type="match status" value="1"/>
</dbReference>
<dbReference type="InterPro" id="IPR042178">
    <property type="entry name" value="Serpin_sf_1"/>
</dbReference>
<dbReference type="Pfam" id="PF00079">
    <property type="entry name" value="Serpin"/>
    <property type="match status" value="1"/>
</dbReference>
<gene>
    <name evidence="3" type="ORF">GPUH_LOCUS2341</name>
</gene>
<keyword evidence="4" id="KW-1185">Reference proteome</keyword>
<sequence>MAKFLMKVSQYQIVADSVAERKLLDTRFRGFSARVEAPKMLRFIIFLVLTASFQPVSEAGLLEAHADYALNLLRFGHPNGSVVVSPFSIAQAFAMIYAVAEDLIKLEMTDVFARGQTPEDFEQYMHNLTNETAQNKTRSYTMEVANRLYIQQELRLKYAFVAAVKKYYVGQMKRIDFEANPDAIAQVFIYL</sequence>
<dbReference type="WBParaSite" id="GPUH_0000234701-mRNA-1">
    <property type="protein sequence ID" value="GPUH_0000234701-mRNA-1"/>
    <property type="gene ID" value="GPUH_0000234701"/>
</dbReference>
<evidence type="ECO:0000259" key="2">
    <source>
        <dbReference type="Pfam" id="PF00079"/>
    </source>
</evidence>
<dbReference type="PANTHER" id="PTHR11461:SF211">
    <property type="entry name" value="GH10112P-RELATED"/>
    <property type="match status" value="1"/>
</dbReference>
<evidence type="ECO:0000256" key="1">
    <source>
        <dbReference type="ARBA" id="ARBA00009500"/>
    </source>
</evidence>
<dbReference type="InterPro" id="IPR000215">
    <property type="entry name" value="Serpin_fam"/>
</dbReference>
<dbReference type="AlphaFoldDB" id="A0A183D0V1"/>
<dbReference type="GO" id="GO:0004867">
    <property type="term" value="F:serine-type endopeptidase inhibitor activity"/>
    <property type="evidence" value="ECO:0007669"/>
    <property type="project" value="InterPro"/>
</dbReference>
<dbReference type="GO" id="GO:0005615">
    <property type="term" value="C:extracellular space"/>
    <property type="evidence" value="ECO:0007669"/>
    <property type="project" value="InterPro"/>
</dbReference>
<dbReference type="Gene3D" id="3.30.497.10">
    <property type="entry name" value="Antithrombin, subunit I, domain 2"/>
    <property type="match status" value="1"/>
</dbReference>
<evidence type="ECO:0000313" key="3">
    <source>
        <dbReference type="EMBL" id="VDK33576.1"/>
    </source>
</evidence>
<dbReference type="EMBL" id="UYRT01003450">
    <property type="protein sequence ID" value="VDK33576.1"/>
    <property type="molecule type" value="Genomic_DNA"/>
</dbReference>
<dbReference type="InterPro" id="IPR023796">
    <property type="entry name" value="Serpin_dom"/>
</dbReference>
<accession>A0A183D0V1</accession>